<evidence type="ECO:0000256" key="1">
    <source>
        <dbReference type="SAM" id="MobiDB-lite"/>
    </source>
</evidence>
<proteinExistence type="predicted"/>
<dbReference type="AlphaFoldDB" id="A0AA38ZQ24"/>
<keyword evidence="3" id="KW-1185">Reference proteome</keyword>
<sequence>MDAKGSQQKAPSQNGVPSASASASGVHNFTSGVASNARTHSNAKLTIPCLLHYPL</sequence>
<feature type="compositionally biased region" description="Polar residues" evidence="1">
    <location>
        <begin position="1"/>
        <end position="17"/>
    </location>
</feature>
<reference evidence="2 3" key="1">
    <citation type="journal article" date="2023" name="BMC Biotechnol.">
        <title>Vitis rotundifolia cv Carlos genome sequencing.</title>
        <authorList>
            <person name="Huff M."/>
            <person name="Hulse-Kemp A."/>
            <person name="Scheffler B."/>
            <person name="Youngblood R."/>
            <person name="Simpson S."/>
            <person name="Babiker E."/>
            <person name="Staton M."/>
        </authorList>
    </citation>
    <scope>NUCLEOTIDE SEQUENCE [LARGE SCALE GENOMIC DNA]</scope>
    <source>
        <tissue evidence="2">Leaf</tissue>
    </source>
</reference>
<feature type="region of interest" description="Disordered" evidence="1">
    <location>
        <begin position="1"/>
        <end position="37"/>
    </location>
</feature>
<dbReference type="EMBL" id="JARBHA010000009">
    <property type="protein sequence ID" value="KAJ9693077.1"/>
    <property type="molecule type" value="Genomic_DNA"/>
</dbReference>
<evidence type="ECO:0000313" key="2">
    <source>
        <dbReference type="EMBL" id="KAJ9693077.1"/>
    </source>
</evidence>
<comment type="caution">
    <text evidence="2">The sequence shown here is derived from an EMBL/GenBank/DDBJ whole genome shotgun (WGS) entry which is preliminary data.</text>
</comment>
<organism evidence="2 3">
    <name type="scientific">Vitis rotundifolia</name>
    <name type="common">Muscadine grape</name>
    <dbReference type="NCBI Taxonomy" id="103349"/>
    <lineage>
        <taxon>Eukaryota</taxon>
        <taxon>Viridiplantae</taxon>
        <taxon>Streptophyta</taxon>
        <taxon>Embryophyta</taxon>
        <taxon>Tracheophyta</taxon>
        <taxon>Spermatophyta</taxon>
        <taxon>Magnoliopsida</taxon>
        <taxon>eudicotyledons</taxon>
        <taxon>Gunneridae</taxon>
        <taxon>Pentapetalae</taxon>
        <taxon>rosids</taxon>
        <taxon>Vitales</taxon>
        <taxon>Vitaceae</taxon>
        <taxon>Viteae</taxon>
        <taxon>Vitis</taxon>
    </lineage>
</organism>
<evidence type="ECO:0000313" key="3">
    <source>
        <dbReference type="Proteomes" id="UP001168098"/>
    </source>
</evidence>
<protein>
    <submittedName>
        <fullName evidence="2">Uncharacterized protein</fullName>
    </submittedName>
</protein>
<feature type="compositionally biased region" description="Polar residues" evidence="1">
    <location>
        <begin position="25"/>
        <end position="37"/>
    </location>
</feature>
<gene>
    <name evidence="2" type="ORF">PVL29_011989</name>
</gene>
<dbReference type="Proteomes" id="UP001168098">
    <property type="component" value="Unassembled WGS sequence"/>
</dbReference>
<name>A0AA38ZQ24_VITRO</name>
<accession>A0AA38ZQ24</accession>